<dbReference type="Gene3D" id="3.30.700.30">
    <property type="match status" value="1"/>
</dbReference>
<dbReference type="InterPro" id="IPR005479">
    <property type="entry name" value="CPAse_ATP-bd"/>
</dbReference>
<dbReference type="AlphaFoldDB" id="A0A835ZB92"/>
<feature type="domain" description="Lipoyl-binding" evidence="15">
    <location>
        <begin position="647"/>
        <end position="722"/>
    </location>
</feature>
<evidence type="ECO:0000256" key="12">
    <source>
        <dbReference type="ARBA" id="ARBA00023267"/>
    </source>
</evidence>
<keyword evidence="11" id="KW-0464">Manganese</keyword>
<dbReference type="GO" id="GO:0005739">
    <property type="term" value="C:mitochondrion"/>
    <property type="evidence" value="ECO:0007669"/>
    <property type="project" value="TreeGrafter"/>
</dbReference>
<dbReference type="PANTHER" id="PTHR18866">
    <property type="entry name" value="CARBOXYLASE:PYRUVATE/ACETYL-COA/PROPIONYL-COA CARBOXYLASE"/>
    <property type="match status" value="1"/>
</dbReference>
<accession>A0A835ZB92</accession>
<dbReference type="PROSITE" id="PS00867">
    <property type="entry name" value="CPSASE_2"/>
    <property type="match status" value="1"/>
</dbReference>
<dbReference type="Gene3D" id="2.40.50.100">
    <property type="match status" value="1"/>
</dbReference>
<evidence type="ECO:0000313" key="19">
    <source>
        <dbReference type="Proteomes" id="UP000664859"/>
    </source>
</evidence>
<evidence type="ECO:0000256" key="3">
    <source>
        <dbReference type="ARBA" id="ARBA00013050"/>
    </source>
</evidence>
<dbReference type="FunFam" id="3.40.50.20:FF:000010">
    <property type="entry name" value="Propionyl-CoA carboxylase subunit alpha"/>
    <property type="match status" value="1"/>
</dbReference>
<evidence type="ECO:0000259" key="17">
    <source>
        <dbReference type="PROSITE" id="PS50979"/>
    </source>
</evidence>
<dbReference type="GO" id="GO:0046872">
    <property type="term" value="F:metal ion binding"/>
    <property type="evidence" value="ECO:0007669"/>
    <property type="project" value="UniProtKB-KW"/>
</dbReference>
<dbReference type="CDD" id="cd06850">
    <property type="entry name" value="biotinyl_domain"/>
    <property type="match status" value="1"/>
</dbReference>
<dbReference type="PANTHER" id="PTHR18866:SF33">
    <property type="entry name" value="METHYLCROTONOYL-COA CARBOXYLASE SUBUNIT ALPHA, MITOCHONDRIAL-RELATED"/>
    <property type="match status" value="1"/>
</dbReference>
<evidence type="ECO:0000256" key="11">
    <source>
        <dbReference type="ARBA" id="ARBA00023211"/>
    </source>
</evidence>
<proteinExistence type="predicted"/>
<evidence type="ECO:0000256" key="6">
    <source>
        <dbReference type="ARBA" id="ARBA00022741"/>
    </source>
</evidence>
<keyword evidence="4" id="KW-0436">Ligase</keyword>
<dbReference type="InterPro" id="IPR016185">
    <property type="entry name" value="PreATP-grasp_dom_sf"/>
</dbReference>
<dbReference type="Pfam" id="PF00289">
    <property type="entry name" value="Biotin_carb_N"/>
    <property type="match status" value="1"/>
</dbReference>
<dbReference type="SMART" id="SM00878">
    <property type="entry name" value="Biotin_carb_C"/>
    <property type="match status" value="1"/>
</dbReference>
<dbReference type="SUPFAM" id="SSF56059">
    <property type="entry name" value="Glutathione synthetase ATP-binding domain-like"/>
    <property type="match status" value="1"/>
</dbReference>
<dbReference type="GO" id="GO:0005524">
    <property type="term" value="F:ATP binding"/>
    <property type="evidence" value="ECO:0007669"/>
    <property type="project" value="UniProtKB-UniRule"/>
</dbReference>
<evidence type="ECO:0000256" key="10">
    <source>
        <dbReference type="ARBA" id="ARBA00023098"/>
    </source>
</evidence>
<dbReference type="PROSITE" id="PS50968">
    <property type="entry name" value="BIOTINYL_LIPOYL"/>
    <property type="match status" value="1"/>
</dbReference>
<keyword evidence="5" id="KW-0479">Metal-binding</keyword>
<evidence type="ECO:0000256" key="8">
    <source>
        <dbReference type="ARBA" id="ARBA00022842"/>
    </source>
</evidence>
<comment type="pathway">
    <text evidence="2">Metabolic intermediate metabolism; propanoyl-CoA degradation; succinyl-CoA from propanoyl-CoA: step 1/3.</text>
</comment>
<dbReference type="UniPathway" id="UPA00945">
    <property type="reaction ID" value="UER00908"/>
</dbReference>
<dbReference type="PROSITE" id="PS50975">
    <property type="entry name" value="ATP_GRASP"/>
    <property type="match status" value="1"/>
</dbReference>
<keyword evidence="9" id="KW-0442">Lipid degradation</keyword>
<dbReference type="Proteomes" id="UP000664859">
    <property type="component" value="Unassembled WGS sequence"/>
</dbReference>
<dbReference type="Pfam" id="PF02785">
    <property type="entry name" value="Biotin_carb_C"/>
    <property type="match status" value="1"/>
</dbReference>
<dbReference type="PROSITE" id="PS00866">
    <property type="entry name" value="CPSASE_1"/>
    <property type="match status" value="1"/>
</dbReference>
<evidence type="ECO:0000256" key="7">
    <source>
        <dbReference type="ARBA" id="ARBA00022840"/>
    </source>
</evidence>
<evidence type="ECO:0000313" key="18">
    <source>
        <dbReference type="EMBL" id="KAG5190440.1"/>
    </source>
</evidence>
<dbReference type="Pfam" id="PF02786">
    <property type="entry name" value="CPSase_L_D2"/>
    <property type="match status" value="1"/>
</dbReference>
<dbReference type="GO" id="GO:0016042">
    <property type="term" value="P:lipid catabolic process"/>
    <property type="evidence" value="ECO:0007669"/>
    <property type="project" value="UniProtKB-KW"/>
</dbReference>
<dbReference type="InterPro" id="IPR011764">
    <property type="entry name" value="Biotin_carboxylation_dom"/>
</dbReference>
<reference evidence="18" key="1">
    <citation type="submission" date="2021-02" db="EMBL/GenBank/DDBJ databases">
        <title>First Annotated Genome of the Yellow-green Alga Tribonema minus.</title>
        <authorList>
            <person name="Mahan K.M."/>
        </authorList>
    </citation>
    <scope>NUCLEOTIDE SEQUENCE</scope>
    <source>
        <strain evidence="18">UTEX B ZZ1240</strain>
    </source>
</reference>
<dbReference type="EMBL" id="JAFCMP010000034">
    <property type="protein sequence ID" value="KAG5190440.1"/>
    <property type="molecule type" value="Genomic_DNA"/>
</dbReference>
<dbReference type="InterPro" id="IPR000089">
    <property type="entry name" value="Biotin_lipoyl"/>
</dbReference>
<dbReference type="SUPFAM" id="SSF51230">
    <property type="entry name" value="Single hybrid motif"/>
    <property type="match status" value="1"/>
</dbReference>
<keyword evidence="8" id="KW-0460">Magnesium</keyword>
<dbReference type="Pfam" id="PF00364">
    <property type="entry name" value="Biotin_lipoyl"/>
    <property type="match status" value="1"/>
</dbReference>
<dbReference type="InterPro" id="IPR011054">
    <property type="entry name" value="Rudment_hybrid_motif"/>
</dbReference>
<comment type="caution">
    <text evidence="18">The sequence shown here is derived from an EMBL/GenBank/DDBJ whole genome shotgun (WGS) entry which is preliminary data.</text>
</comment>
<comment type="catalytic activity">
    <reaction evidence="13">
        <text>propanoyl-CoA + hydrogencarbonate + ATP = (S)-methylmalonyl-CoA + ADP + phosphate + H(+)</text>
        <dbReference type="Rhea" id="RHEA:23720"/>
        <dbReference type="ChEBI" id="CHEBI:15378"/>
        <dbReference type="ChEBI" id="CHEBI:17544"/>
        <dbReference type="ChEBI" id="CHEBI:30616"/>
        <dbReference type="ChEBI" id="CHEBI:43474"/>
        <dbReference type="ChEBI" id="CHEBI:57327"/>
        <dbReference type="ChEBI" id="CHEBI:57392"/>
        <dbReference type="ChEBI" id="CHEBI:456216"/>
        <dbReference type="EC" id="6.4.1.3"/>
    </reaction>
    <physiologicalReaction direction="left-to-right" evidence="13">
        <dbReference type="Rhea" id="RHEA:23721"/>
    </physiologicalReaction>
</comment>
<evidence type="ECO:0000259" key="16">
    <source>
        <dbReference type="PROSITE" id="PS50975"/>
    </source>
</evidence>
<dbReference type="SUPFAM" id="SSF52440">
    <property type="entry name" value="PreATP-grasp domain"/>
    <property type="match status" value="1"/>
</dbReference>
<keyword evidence="10" id="KW-0443">Lipid metabolism</keyword>
<dbReference type="PROSITE" id="PS50979">
    <property type="entry name" value="BC"/>
    <property type="match status" value="1"/>
</dbReference>
<evidence type="ECO:0000256" key="2">
    <source>
        <dbReference type="ARBA" id="ARBA00005060"/>
    </source>
</evidence>
<protein>
    <recommendedName>
        <fullName evidence="3">propionyl-CoA carboxylase</fullName>
        <ecNumber evidence="3">6.4.1.3</ecNumber>
    </recommendedName>
</protein>
<evidence type="ECO:0000256" key="14">
    <source>
        <dbReference type="PROSITE-ProRule" id="PRU00409"/>
    </source>
</evidence>
<dbReference type="InterPro" id="IPR011761">
    <property type="entry name" value="ATP-grasp"/>
</dbReference>
<feature type="domain" description="ATP-grasp" evidence="16">
    <location>
        <begin position="156"/>
        <end position="353"/>
    </location>
</feature>
<dbReference type="InterPro" id="IPR005482">
    <property type="entry name" value="Biotin_COase_C"/>
</dbReference>
<dbReference type="PROSITE" id="PS00188">
    <property type="entry name" value="BIOTIN"/>
    <property type="match status" value="1"/>
</dbReference>
<dbReference type="InterPro" id="IPR050856">
    <property type="entry name" value="Biotin_carboxylase_complex"/>
</dbReference>
<dbReference type="Gene3D" id="3.30.470.20">
    <property type="entry name" value="ATP-grasp fold, B domain"/>
    <property type="match status" value="1"/>
</dbReference>
<organism evidence="18 19">
    <name type="scientific">Tribonema minus</name>
    <dbReference type="NCBI Taxonomy" id="303371"/>
    <lineage>
        <taxon>Eukaryota</taxon>
        <taxon>Sar</taxon>
        <taxon>Stramenopiles</taxon>
        <taxon>Ochrophyta</taxon>
        <taxon>PX clade</taxon>
        <taxon>Xanthophyceae</taxon>
        <taxon>Tribonematales</taxon>
        <taxon>Tribonemataceae</taxon>
        <taxon>Tribonema</taxon>
    </lineage>
</organism>
<dbReference type="SUPFAM" id="SSF51246">
    <property type="entry name" value="Rudiment single hybrid motif"/>
    <property type="match status" value="1"/>
</dbReference>
<dbReference type="FunFam" id="3.30.470.20:FF:000028">
    <property type="entry name" value="Methylcrotonoyl-CoA carboxylase subunit alpha, mitochondrial"/>
    <property type="match status" value="1"/>
</dbReference>
<dbReference type="GO" id="GO:0004658">
    <property type="term" value="F:propionyl-CoA carboxylase activity"/>
    <property type="evidence" value="ECO:0007669"/>
    <property type="project" value="UniProtKB-EC"/>
</dbReference>
<gene>
    <name evidence="18" type="ORF">JKP88DRAFT_192188</name>
</gene>
<keyword evidence="6 14" id="KW-0547">Nucleotide-binding</keyword>
<dbReference type="InterPro" id="IPR005481">
    <property type="entry name" value="BC-like_N"/>
</dbReference>
<comment type="cofactor">
    <cofactor evidence="1">
        <name>biotin</name>
        <dbReference type="ChEBI" id="CHEBI:57586"/>
    </cofactor>
</comment>
<dbReference type="FunFam" id="3.30.1490.20:FF:000003">
    <property type="entry name" value="acetyl-CoA carboxylase isoform X1"/>
    <property type="match status" value="1"/>
</dbReference>
<name>A0A835ZB92_9STRA</name>
<dbReference type="InterPro" id="IPR001882">
    <property type="entry name" value="Biotin_BS"/>
</dbReference>
<evidence type="ECO:0000256" key="13">
    <source>
        <dbReference type="ARBA" id="ARBA00049495"/>
    </source>
</evidence>
<dbReference type="InterPro" id="IPR041265">
    <property type="entry name" value="PCC_BT"/>
</dbReference>
<keyword evidence="7 14" id="KW-0067">ATP-binding</keyword>
<evidence type="ECO:0000256" key="1">
    <source>
        <dbReference type="ARBA" id="ARBA00001953"/>
    </source>
</evidence>
<evidence type="ECO:0000256" key="4">
    <source>
        <dbReference type="ARBA" id="ARBA00022598"/>
    </source>
</evidence>
<evidence type="ECO:0000256" key="9">
    <source>
        <dbReference type="ARBA" id="ARBA00022963"/>
    </source>
</evidence>
<feature type="domain" description="Biotin carboxylation" evidence="17">
    <location>
        <begin position="37"/>
        <end position="500"/>
    </location>
</feature>
<evidence type="ECO:0000256" key="5">
    <source>
        <dbReference type="ARBA" id="ARBA00022723"/>
    </source>
</evidence>
<keyword evidence="12" id="KW-0092">Biotin</keyword>
<keyword evidence="19" id="KW-1185">Reference proteome</keyword>
<dbReference type="Pfam" id="PF18140">
    <property type="entry name" value="PCC_BT"/>
    <property type="match status" value="1"/>
</dbReference>
<dbReference type="EC" id="6.4.1.3" evidence="3"/>
<evidence type="ECO:0000259" key="15">
    <source>
        <dbReference type="PROSITE" id="PS50968"/>
    </source>
</evidence>
<sequence>MLRFTCGVSRLSSVRRQLCNSLLESSRGLAAAATKPPFDKILIANRGEIACRVIRTARKMGVKTVAVYSDIDDGALHVRMADEAVCIGPNQALKSYLNVDKVMGAIKQTGAQAVHPGYGFLSENMVFAGKCEEAGVAFIGPPSSAIQAMGDKLMSKKIASDAKVNTIPGYKGVIEDTDHAIKIAREIGYPVMMKASAGGGGKGMRIARNDADVSSGFMLSKQEAMNAFNDDRMLVEKYIDNGHHIEIQVVADGHGNVCAFPERECSVQRRNQKVLEESPSCLLTPETRKEMQRQAIALCKAVGYQSAGTVEFICADDQSFYFLEMNTRLQVEHPVTEFITGQDLVKEMLNVAAGRKLSEGLLKIGPHVPFKGHAIEARVYAEDPFRNFMPSTGPLIRYQEPHAAFIPDGDSPEESYKRPIRIDTGVDEGSAINMFYDPLISKLITYGADRRESLANMCMALDAYVVKGLGHNLSFLRDVCRNAEFASGHYSTNFIPKNYPKGFQGVQLTAPELTHLVTYAALIHKARTARDGSINGQISHNSPPDTSKLVVVLGGPKGTPYSVNFTSADTAEVEVDGKKTKVAVGNVDWPVESVLLQGTLDGEKEALQYFGGSSTGEGYEVAFMGTYQTVIVRTPHEQELSRHLLPPVVVDHSNTLRCPMPGAVISVAVKEGQTVEEGQQLAVVEAMKMQNVLKAEARAVVKSVKCKAGDVLKVDAVMMEFEKKE</sequence>
<dbReference type="OrthoDB" id="196847at2759"/>
<dbReference type="InterPro" id="IPR011053">
    <property type="entry name" value="Single_hybrid_motif"/>
</dbReference>